<comment type="caution">
    <text evidence="2">The sequence shown here is derived from an EMBL/GenBank/DDBJ whole genome shotgun (WGS) entry which is preliminary data.</text>
</comment>
<dbReference type="EMBL" id="JBHFFA010000001">
    <property type="protein sequence ID" value="KAL2651840.1"/>
    <property type="molecule type" value="Genomic_DNA"/>
</dbReference>
<feature type="compositionally biased region" description="Basic residues" evidence="1">
    <location>
        <begin position="14"/>
        <end position="33"/>
    </location>
</feature>
<feature type="region of interest" description="Disordered" evidence="1">
    <location>
        <begin position="1"/>
        <end position="88"/>
    </location>
</feature>
<accession>A0ABD1ZK58</accession>
<evidence type="ECO:0000256" key="1">
    <source>
        <dbReference type="SAM" id="MobiDB-lite"/>
    </source>
</evidence>
<evidence type="ECO:0000313" key="2">
    <source>
        <dbReference type="EMBL" id="KAL2651840.1"/>
    </source>
</evidence>
<gene>
    <name evidence="2" type="ORF">R1flu_019968</name>
</gene>
<keyword evidence="3" id="KW-1185">Reference proteome</keyword>
<reference evidence="2 3" key="1">
    <citation type="submission" date="2024-09" db="EMBL/GenBank/DDBJ databases">
        <title>Chromosome-scale assembly of Riccia fluitans.</title>
        <authorList>
            <person name="Paukszto L."/>
            <person name="Sawicki J."/>
            <person name="Karawczyk K."/>
            <person name="Piernik-Szablinska J."/>
            <person name="Szczecinska M."/>
            <person name="Mazdziarz M."/>
        </authorList>
    </citation>
    <scope>NUCLEOTIDE SEQUENCE [LARGE SCALE GENOMIC DNA]</scope>
    <source>
        <strain evidence="2">Rf_01</strain>
        <tissue evidence="2">Aerial parts of the thallus</tissue>
    </source>
</reference>
<protein>
    <submittedName>
        <fullName evidence="2">Uncharacterized protein</fullName>
    </submittedName>
</protein>
<evidence type="ECO:0000313" key="3">
    <source>
        <dbReference type="Proteomes" id="UP001605036"/>
    </source>
</evidence>
<proteinExistence type="predicted"/>
<name>A0ABD1ZK58_9MARC</name>
<dbReference type="AlphaFoldDB" id="A0ABD1ZK58"/>
<organism evidence="2 3">
    <name type="scientific">Riccia fluitans</name>
    <dbReference type="NCBI Taxonomy" id="41844"/>
    <lineage>
        <taxon>Eukaryota</taxon>
        <taxon>Viridiplantae</taxon>
        <taxon>Streptophyta</taxon>
        <taxon>Embryophyta</taxon>
        <taxon>Marchantiophyta</taxon>
        <taxon>Marchantiopsida</taxon>
        <taxon>Marchantiidae</taxon>
        <taxon>Marchantiales</taxon>
        <taxon>Ricciaceae</taxon>
        <taxon>Riccia</taxon>
    </lineage>
</organism>
<dbReference type="Proteomes" id="UP001605036">
    <property type="component" value="Unassembled WGS sequence"/>
</dbReference>
<feature type="compositionally biased region" description="Basic and acidic residues" evidence="1">
    <location>
        <begin position="1"/>
        <end position="13"/>
    </location>
</feature>
<sequence>MAKQEKLSLERPRLSQHHRCKRVPQSRANKSHCRTNAASHLRTVSMDQGTGFPPMQQAPREKPDALLSCRQQTRSATKKRLKTRDDDE</sequence>